<evidence type="ECO:0000259" key="2">
    <source>
        <dbReference type="Pfam" id="PF20411"/>
    </source>
</evidence>
<dbReference type="AlphaFoldDB" id="A0A9N8E6D5"/>
<dbReference type="Gene3D" id="2.30.30.140">
    <property type="match status" value="1"/>
</dbReference>
<evidence type="ECO:0000313" key="4">
    <source>
        <dbReference type="Proteomes" id="UP001153069"/>
    </source>
</evidence>
<name>A0A9N8E6D5_9STRA</name>
<feature type="domain" description="DUF6697" evidence="2">
    <location>
        <begin position="480"/>
        <end position="671"/>
    </location>
</feature>
<evidence type="ECO:0000313" key="3">
    <source>
        <dbReference type="EMBL" id="CAB9515512.1"/>
    </source>
</evidence>
<feature type="compositionally biased region" description="Polar residues" evidence="1">
    <location>
        <begin position="223"/>
        <end position="236"/>
    </location>
</feature>
<sequence length="697" mass="77796">MPGLVHVCRLCKNHRSAHKIKYRCGTRIERRFPDGVWYPGVIEGHEEKQEHKIINHIQYDDGDAEELENQVLRKKDTVRILTEVGHTSSNKKARRLRKAEQLQVIEIDGSDDEDHDPVPQATSSAVKQQENGEAPDEQPSGGNVISPVKSETQQGRDQRARRMPKVEQLEVIEIDDSDDDEDDEPATPVPPATASTPAAVKKQEDGEAPDEQPSGGNVISPVKSETQQGRDQINESMKTEEHQLGNGGTTAAGTVAKSEEQLQEDNDDSGVATVAKTEESEHGHTEEGTIPVAVISNNKPIKEDVGDGETSNSQVADPPAVLDSRKEDDNPGRANQHNATTPGRAQASGDGDAKSVTDSSASKEDCSTSGEEQEDSVPDNQLSEAQVIHKEVLTDLRQDAMVKAEKCTSSMSPEELQKRELCFHKWKLANTDPDTRKGRYVFRRGCYGQCITKILGGSGMDPWPIVKNPPNVNTKRAIVDWEVNPFIKPGEYYVAGNEAFNPFGPRFPGDHGFVNTAAFEVNPEQEEFHVFVECAADATGRLWHGNLAAGGRMYAGVYRRVDDDDYMESSIRFASDVDLNFHNKLSIADWFVTRAHNLHNKSLGPNVKAKHVTMAKRLREQYGKEEPWLDLKPRDRDNWTYMAYLMDTDYTMHVAPVKFVRFDEALYQSLVKFDCATSRGEYRGHVSLEKNLLQYYF</sequence>
<comment type="caution">
    <text evidence="3">The sequence shown here is derived from an EMBL/GenBank/DDBJ whole genome shotgun (WGS) entry which is preliminary data.</text>
</comment>
<feature type="compositionally biased region" description="Acidic residues" evidence="1">
    <location>
        <begin position="170"/>
        <end position="185"/>
    </location>
</feature>
<accession>A0A9N8E6D5</accession>
<feature type="compositionally biased region" description="Basic and acidic residues" evidence="1">
    <location>
        <begin position="351"/>
        <end position="366"/>
    </location>
</feature>
<keyword evidence="4" id="KW-1185">Reference proteome</keyword>
<dbReference type="EMBL" id="CAICTM010000719">
    <property type="protein sequence ID" value="CAB9515512.1"/>
    <property type="molecule type" value="Genomic_DNA"/>
</dbReference>
<feature type="region of interest" description="Disordered" evidence="1">
    <location>
        <begin position="107"/>
        <end position="381"/>
    </location>
</feature>
<protein>
    <recommendedName>
        <fullName evidence="2">DUF6697 domain-containing protein</fullName>
    </recommendedName>
</protein>
<dbReference type="Pfam" id="PF20411">
    <property type="entry name" value="DUF6697"/>
    <property type="match status" value="1"/>
</dbReference>
<proteinExistence type="predicted"/>
<feature type="compositionally biased region" description="Polar residues" evidence="1">
    <location>
        <begin position="333"/>
        <end position="343"/>
    </location>
</feature>
<dbReference type="InterPro" id="IPR046520">
    <property type="entry name" value="DUF6697"/>
</dbReference>
<evidence type="ECO:0000256" key="1">
    <source>
        <dbReference type="SAM" id="MobiDB-lite"/>
    </source>
</evidence>
<dbReference type="Proteomes" id="UP001153069">
    <property type="component" value="Unassembled WGS sequence"/>
</dbReference>
<feature type="compositionally biased region" description="Basic and acidic residues" evidence="1">
    <location>
        <begin position="154"/>
        <end position="168"/>
    </location>
</feature>
<organism evidence="3 4">
    <name type="scientific">Seminavis robusta</name>
    <dbReference type="NCBI Taxonomy" id="568900"/>
    <lineage>
        <taxon>Eukaryota</taxon>
        <taxon>Sar</taxon>
        <taxon>Stramenopiles</taxon>
        <taxon>Ochrophyta</taxon>
        <taxon>Bacillariophyta</taxon>
        <taxon>Bacillariophyceae</taxon>
        <taxon>Bacillariophycidae</taxon>
        <taxon>Naviculales</taxon>
        <taxon>Naviculaceae</taxon>
        <taxon>Seminavis</taxon>
    </lineage>
</organism>
<feature type="compositionally biased region" description="Polar residues" evidence="1">
    <location>
        <begin position="120"/>
        <end position="131"/>
    </location>
</feature>
<gene>
    <name evidence="3" type="ORF">SEMRO_720_G192560.1</name>
</gene>
<dbReference type="OrthoDB" id="54696at2759"/>
<reference evidence="3" key="1">
    <citation type="submission" date="2020-06" db="EMBL/GenBank/DDBJ databases">
        <authorList>
            <consortium name="Plant Systems Biology data submission"/>
        </authorList>
    </citation>
    <scope>NUCLEOTIDE SEQUENCE</scope>
    <source>
        <strain evidence="3">D6</strain>
    </source>
</reference>
<feature type="compositionally biased region" description="Basic and acidic residues" evidence="1">
    <location>
        <begin position="276"/>
        <end position="287"/>
    </location>
</feature>